<feature type="signal peptide" evidence="2">
    <location>
        <begin position="1"/>
        <end position="17"/>
    </location>
</feature>
<feature type="compositionally biased region" description="Polar residues" evidence="1">
    <location>
        <begin position="130"/>
        <end position="146"/>
    </location>
</feature>
<proteinExistence type="predicted"/>
<protein>
    <submittedName>
        <fullName evidence="3">Uncharacterized protein</fullName>
    </submittedName>
</protein>
<dbReference type="AlphaFoldDB" id="A0AA35KYW5"/>
<accession>A0AA35KYW5</accession>
<dbReference type="EMBL" id="OX395135">
    <property type="protein sequence ID" value="CAI5786244.1"/>
    <property type="molecule type" value="Genomic_DNA"/>
</dbReference>
<reference evidence="3" key="1">
    <citation type="submission" date="2022-12" db="EMBL/GenBank/DDBJ databases">
        <authorList>
            <person name="Alioto T."/>
            <person name="Alioto T."/>
            <person name="Gomez Garrido J."/>
        </authorList>
    </citation>
    <scope>NUCLEOTIDE SEQUENCE</scope>
</reference>
<keyword evidence="4" id="KW-1185">Reference proteome</keyword>
<evidence type="ECO:0000256" key="1">
    <source>
        <dbReference type="SAM" id="MobiDB-lite"/>
    </source>
</evidence>
<organism evidence="3 4">
    <name type="scientific">Podarcis lilfordi</name>
    <name type="common">Lilford's wall lizard</name>
    <dbReference type="NCBI Taxonomy" id="74358"/>
    <lineage>
        <taxon>Eukaryota</taxon>
        <taxon>Metazoa</taxon>
        <taxon>Chordata</taxon>
        <taxon>Craniata</taxon>
        <taxon>Vertebrata</taxon>
        <taxon>Euteleostomi</taxon>
        <taxon>Lepidosauria</taxon>
        <taxon>Squamata</taxon>
        <taxon>Bifurcata</taxon>
        <taxon>Unidentata</taxon>
        <taxon>Episquamata</taxon>
        <taxon>Laterata</taxon>
        <taxon>Lacertibaenia</taxon>
        <taxon>Lacertidae</taxon>
        <taxon>Podarcis</taxon>
    </lineage>
</organism>
<keyword evidence="2" id="KW-0732">Signal</keyword>
<dbReference type="Proteomes" id="UP001178461">
    <property type="component" value="Chromosome 10"/>
</dbReference>
<feature type="region of interest" description="Disordered" evidence="1">
    <location>
        <begin position="65"/>
        <end position="147"/>
    </location>
</feature>
<gene>
    <name evidence="3" type="ORF">PODLI_1B009180</name>
</gene>
<name>A0AA35KYW5_9SAUR</name>
<feature type="compositionally biased region" description="Basic and acidic residues" evidence="1">
    <location>
        <begin position="79"/>
        <end position="89"/>
    </location>
</feature>
<evidence type="ECO:0000313" key="3">
    <source>
        <dbReference type="EMBL" id="CAI5786244.1"/>
    </source>
</evidence>
<evidence type="ECO:0000313" key="4">
    <source>
        <dbReference type="Proteomes" id="UP001178461"/>
    </source>
</evidence>
<evidence type="ECO:0000256" key="2">
    <source>
        <dbReference type="SAM" id="SignalP"/>
    </source>
</evidence>
<sequence>MHVWLVLISQASSKATAALCPESRERKPRQEERMRVSAVATFAVLSVQFCTLAQVRGKWAGKGLVDPAGAGGAKKPLHVPREGDREAEAQRLPSARLRKMEAGAGAGGRAHSRAASKPQPGHVKQKASSKKQVPQLSPPRSMSPGLQNYLKGHGKFNTDTYSCPGIQSKACRKPSDCDGCLGLYTCKLPRGKCDLKAVSRETGGFFQNIQNR</sequence>
<feature type="chain" id="PRO_5041324069" evidence="2">
    <location>
        <begin position="18"/>
        <end position="212"/>
    </location>
</feature>